<gene>
    <name evidence="9" type="ORF">OMES3154_00167</name>
</gene>
<dbReference type="Gene3D" id="3.40.50.1820">
    <property type="entry name" value="alpha/beta hydrolase"/>
    <property type="match status" value="1"/>
</dbReference>
<keyword evidence="6" id="KW-0720">Serine protease</keyword>
<dbReference type="GO" id="GO:0004252">
    <property type="term" value="F:serine-type endopeptidase activity"/>
    <property type="evidence" value="ECO:0007669"/>
    <property type="project" value="UniProtKB-EC"/>
</dbReference>
<accession>A0A6I8M7V2</accession>
<feature type="domain" description="Peptidase S9A N-terminal" evidence="8">
    <location>
        <begin position="6"/>
        <end position="395"/>
    </location>
</feature>
<evidence type="ECO:0000256" key="1">
    <source>
        <dbReference type="ARBA" id="ARBA00001070"/>
    </source>
</evidence>
<dbReference type="InterPro" id="IPR001375">
    <property type="entry name" value="Peptidase_S9_cat"/>
</dbReference>
<comment type="catalytic activity">
    <reaction evidence="1">
        <text>Hydrolysis of Pro-|-Xaa &gt;&gt; Ala-|-Xaa in oligopeptides.</text>
        <dbReference type="EC" id="3.4.21.26"/>
    </reaction>
</comment>
<dbReference type="InterPro" id="IPR002471">
    <property type="entry name" value="Pept_S9_AS"/>
</dbReference>
<dbReference type="PROSITE" id="PS00708">
    <property type="entry name" value="PRO_ENDOPEP_SER"/>
    <property type="match status" value="1"/>
</dbReference>
<evidence type="ECO:0000256" key="2">
    <source>
        <dbReference type="ARBA" id="ARBA00005228"/>
    </source>
</evidence>
<dbReference type="GO" id="GO:0070012">
    <property type="term" value="F:oligopeptidase activity"/>
    <property type="evidence" value="ECO:0007669"/>
    <property type="project" value="TreeGrafter"/>
</dbReference>
<dbReference type="PANTHER" id="PTHR42881">
    <property type="entry name" value="PROLYL ENDOPEPTIDASE"/>
    <property type="match status" value="1"/>
</dbReference>
<sequence>MIKYPNTKKVEVIDNYFGDSVIDNYQWLEDDKSIDTKDWIDSQNDLTYNYLSKIPYREEIKEEIRSLINYEKRSIPFTSGDYTYYFKNDGLQNQSLLYRVHNDDNKEELFIDPNTLSSDGTNSISLLEFSENGNFLAFSVSLAGSDWQKIYVMDTKTKKIIEELDDIKFSNISWDNNDGFFYSTYEKPKKSELSEKTDEHRVYYHKLNTSKKEDKLIFPDDNTKHRYVSASLIKNTNFLLISSANSTSGNKLYLKNLIDNSVIELIDTYDYDIELIDSDNEYLYLLTNYMAANSKLVKAKISEPTYTKWETVIAESENKLNVTTASKYFFANYTKDALSYIVCYDYKGNIIKEIKLDKKGTMLGFFAKKDSLYTYFSFQNYTTASRIYKLNLETLDYDLWWKPNLNFNEDEYISEQVFYESKDKTKIPLIITYKKGIKLDSSNPTILYGYGGFNISLNPSFSPFIAAWLKKGYIYAVANLRGGGEYGKNWHLAGIKLNKQNVFDDFIYAAKYLIKKNYTSSNFLAIRGGSNGGLLVGATMLQEPNLFKVALPAVGVLDMLRYHKFTAGAGWAYDYGTSDDNKKMYEYLKAYSPVHNVKNYTNYPATLITTSDHDDRVVPAHSFKFAANLQENIENKNPLLIRIEKNAGHGAGTPISKLIEQYTDIYAFTLWNMNIK</sequence>
<dbReference type="GO" id="GO:0005829">
    <property type="term" value="C:cytosol"/>
    <property type="evidence" value="ECO:0007669"/>
    <property type="project" value="TreeGrafter"/>
</dbReference>
<dbReference type="Pfam" id="PF00326">
    <property type="entry name" value="Peptidase_S9"/>
    <property type="match status" value="1"/>
</dbReference>
<feature type="domain" description="Peptidase S9 prolyl oligopeptidase catalytic" evidence="7">
    <location>
        <begin position="459"/>
        <end position="674"/>
    </location>
</feature>
<keyword evidence="10" id="KW-1185">Reference proteome</keyword>
<keyword evidence="5 9" id="KW-0378">Hydrolase</keyword>
<dbReference type="Proteomes" id="UP000419017">
    <property type="component" value="Unassembled WGS sequence"/>
</dbReference>
<dbReference type="FunFam" id="3.40.50.1820:FF:000005">
    <property type="entry name" value="Prolyl endopeptidase"/>
    <property type="match status" value="1"/>
</dbReference>
<evidence type="ECO:0000256" key="3">
    <source>
        <dbReference type="ARBA" id="ARBA00011897"/>
    </source>
</evidence>
<dbReference type="InterPro" id="IPR002470">
    <property type="entry name" value="Peptidase_S9A"/>
</dbReference>
<name>A0A6I8M7V2_9FUSO</name>
<dbReference type="PANTHER" id="PTHR42881:SF2">
    <property type="entry name" value="PROLYL ENDOPEPTIDASE"/>
    <property type="match status" value="1"/>
</dbReference>
<dbReference type="GO" id="GO:0006508">
    <property type="term" value="P:proteolysis"/>
    <property type="evidence" value="ECO:0007669"/>
    <property type="project" value="UniProtKB-KW"/>
</dbReference>
<organism evidence="9 10">
    <name type="scientific">Oceanivirga miroungae</name>
    <dbReference type="NCBI Taxonomy" id="1130046"/>
    <lineage>
        <taxon>Bacteria</taxon>
        <taxon>Fusobacteriati</taxon>
        <taxon>Fusobacteriota</taxon>
        <taxon>Fusobacteriia</taxon>
        <taxon>Fusobacteriales</taxon>
        <taxon>Leptotrichiaceae</taxon>
        <taxon>Oceanivirga</taxon>
    </lineage>
</organism>
<evidence type="ECO:0000313" key="10">
    <source>
        <dbReference type="Proteomes" id="UP000419017"/>
    </source>
</evidence>
<dbReference type="SUPFAM" id="SSF50993">
    <property type="entry name" value="Peptidase/esterase 'gauge' domain"/>
    <property type="match status" value="1"/>
</dbReference>
<reference evidence="9 10" key="1">
    <citation type="submission" date="2019-10" db="EMBL/GenBank/DDBJ databases">
        <authorList>
            <person name="Blom J."/>
        </authorList>
    </citation>
    <scope>NUCLEOTIDE SEQUENCE [LARGE SCALE GENOMIC DNA]</scope>
    <source>
        <strain evidence="9 10">ES3154-GLU</strain>
    </source>
</reference>
<evidence type="ECO:0000259" key="8">
    <source>
        <dbReference type="Pfam" id="PF02897"/>
    </source>
</evidence>
<dbReference type="SUPFAM" id="SSF53474">
    <property type="entry name" value="alpha/beta-Hydrolases"/>
    <property type="match status" value="1"/>
</dbReference>
<comment type="similarity">
    <text evidence="2">Belongs to the peptidase S9A family.</text>
</comment>
<protein>
    <recommendedName>
        <fullName evidence="3">prolyl oligopeptidase</fullName>
        <ecNumber evidence="3">3.4.21.26</ecNumber>
    </recommendedName>
</protein>
<dbReference type="RefSeq" id="WP_156682960.1">
    <property type="nucleotide sequence ID" value="NZ_CABWIB010000001.1"/>
</dbReference>
<dbReference type="Gene3D" id="2.130.10.120">
    <property type="entry name" value="Prolyl oligopeptidase, N-terminal domain"/>
    <property type="match status" value="1"/>
</dbReference>
<evidence type="ECO:0000313" key="9">
    <source>
        <dbReference type="EMBL" id="VWL84910.1"/>
    </source>
</evidence>
<dbReference type="InterPro" id="IPR029058">
    <property type="entry name" value="AB_hydrolase_fold"/>
</dbReference>
<proteinExistence type="inferred from homology"/>
<evidence type="ECO:0000259" key="7">
    <source>
        <dbReference type="Pfam" id="PF00326"/>
    </source>
</evidence>
<dbReference type="EC" id="3.4.21.26" evidence="3"/>
<evidence type="ECO:0000256" key="6">
    <source>
        <dbReference type="ARBA" id="ARBA00022825"/>
    </source>
</evidence>
<dbReference type="InterPro" id="IPR051167">
    <property type="entry name" value="Prolyl_oligopep/macrocyclase"/>
</dbReference>
<dbReference type="InterPro" id="IPR023302">
    <property type="entry name" value="Pept_S9A_N"/>
</dbReference>
<dbReference type="Pfam" id="PF02897">
    <property type="entry name" value="Peptidase_S9_N"/>
    <property type="match status" value="1"/>
</dbReference>
<keyword evidence="4" id="KW-0645">Protease</keyword>
<dbReference type="PRINTS" id="PR00862">
    <property type="entry name" value="PROLIGOPTASE"/>
</dbReference>
<evidence type="ECO:0000256" key="5">
    <source>
        <dbReference type="ARBA" id="ARBA00022801"/>
    </source>
</evidence>
<evidence type="ECO:0000256" key="4">
    <source>
        <dbReference type="ARBA" id="ARBA00022670"/>
    </source>
</evidence>
<dbReference type="AlphaFoldDB" id="A0A6I8M7V2"/>
<dbReference type="EMBL" id="CABWIB010000001">
    <property type="protein sequence ID" value="VWL84910.1"/>
    <property type="molecule type" value="Genomic_DNA"/>
</dbReference>